<feature type="transmembrane region" description="Helical" evidence="8">
    <location>
        <begin position="916"/>
        <end position="942"/>
    </location>
</feature>
<dbReference type="SUPFAM" id="SSF82714">
    <property type="entry name" value="Multidrug efflux transporter AcrB TolC docking domain, DN and DC subdomains"/>
    <property type="match status" value="2"/>
</dbReference>
<evidence type="ECO:0000256" key="7">
    <source>
        <dbReference type="ARBA" id="ARBA00023136"/>
    </source>
</evidence>
<keyword evidence="2" id="KW-0813">Transport</keyword>
<dbReference type="GO" id="GO:0042910">
    <property type="term" value="F:xenobiotic transmembrane transporter activity"/>
    <property type="evidence" value="ECO:0007669"/>
    <property type="project" value="TreeGrafter"/>
</dbReference>
<comment type="subcellular location">
    <subcellularLocation>
        <location evidence="1">Cell inner membrane</location>
        <topology evidence="1">Multi-pass membrane protein</topology>
    </subcellularLocation>
</comment>
<evidence type="ECO:0000256" key="2">
    <source>
        <dbReference type="ARBA" id="ARBA00022448"/>
    </source>
</evidence>
<feature type="transmembrane region" description="Helical" evidence="8">
    <location>
        <begin position="863"/>
        <end position="883"/>
    </location>
</feature>
<protein>
    <submittedName>
        <fullName evidence="9">Multidrug transporter</fullName>
    </submittedName>
</protein>
<feature type="transmembrane region" description="Helical" evidence="8">
    <location>
        <begin position="336"/>
        <end position="355"/>
    </location>
</feature>
<keyword evidence="6 8" id="KW-1133">Transmembrane helix</keyword>
<dbReference type="Gene3D" id="3.30.2090.10">
    <property type="entry name" value="Multidrug efflux transporter AcrB TolC docking domain, DN and DC subdomains"/>
    <property type="match status" value="2"/>
</dbReference>
<dbReference type="Proteomes" id="UP000325797">
    <property type="component" value="Chromosome"/>
</dbReference>
<feature type="transmembrane region" description="Helical" evidence="8">
    <location>
        <begin position="994"/>
        <end position="1020"/>
    </location>
</feature>
<feature type="transmembrane region" description="Helical" evidence="8">
    <location>
        <begin position="362"/>
        <end position="383"/>
    </location>
</feature>
<evidence type="ECO:0000313" key="9">
    <source>
        <dbReference type="EMBL" id="QEX22817.1"/>
    </source>
</evidence>
<dbReference type="Gene3D" id="3.30.70.1430">
    <property type="entry name" value="Multidrug efflux transporter AcrB pore domain"/>
    <property type="match status" value="2"/>
</dbReference>
<dbReference type="Gene3D" id="1.20.1640.10">
    <property type="entry name" value="Multidrug efflux transporter AcrB transmembrane domain"/>
    <property type="match status" value="2"/>
</dbReference>
<organism evidence="9 10">
    <name type="scientific">Hypericibacter adhaerens</name>
    <dbReference type="NCBI Taxonomy" id="2602016"/>
    <lineage>
        <taxon>Bacteria</taxon>
        <taxon>Pseudomonadati</taxon>
        <taxon>Pseudomonadota</taxon>
        <taxon>Alphaproteobacteria</taxon>
        <taxon>Rhodospirillales</taxon>
        <taxon>Dongiaceae</taxon>
        <taxon>Hypericibacter</taxon>
    </lineage>
</organism>
<dbReference type="PANTHER" id="PTHR32063:SF21">
    <property type="entry name" value="MULTIDRUG RESISTANCE PROTEIN MDTB"/>
    <property type="match status" value="1"/>
</dbReference>
<sequence length="1041" mass="111411">MGMNVPQLCIQRPVMTTLLMASFVLFGMVAYRALPVAELPSVDYPTISVSAQLPGANPETMASSVATPLERQFTTIAGLDNMTSTSAQGQTSITLQFSLDRDIDAAAQDVQSALAVAQRRLPAEMPNPPSYRKVNPADSPIFFLALSSPTQPLYVVDEYAETSIAQRISTLPGVAQVLVYGAQKFAVRIQIDPDQLAARGVGVDDLSDAIDASNVQLPVGTLDGPRQSLTLEATGQLTEASEYRRQIVAYRNGAPIRLEQLANVVDSVENNKVASWFNGNRAVVLAVQRQPGTNTIEVVDAIRGLLPTFEAQLPGSVKLDVLYDRSTSIRASIAEVQFTLILAAVLVVLVIFLFVGSASATIVPSLALPISVIGTFAAMQVLGYSLNNLTLMALTLSVGFVVDDAIVVLENILRHIEKGERPRDAALRGASEIAFTVFSMTLSLAAVFIPVMFMGGIVGRLLHEFAVTIVASILVSGVVSLTLTPMLASRFVRSHIVHKDGVVKESLMVRLSNLWFNPLRAVYGVTLRLALRHRFIVLLIFFGTLGATAWLFQIAPKDFLPSEDTGQVTISTEGPIDGSFAAMVERQRALAEIAMADPNVARVMSSVGSSGGRLTGNTGNIFLTLKPRNERPLSADEVVREMRVKMAAVPGIKAYPQNPPALRIGGRSSKAAYQYTLQAQDLTTLYGGAKDMLARIAKLPGVVDATSDMDLNGPRLLVDIDREKAAALGITAQQVEEALWTAFGQRQVSTIYTSTNQYEVLLEVAPEYQSDPAALSRLYLSSESGTLVPLTALATVKRGVGALTVNHQGQIPSVTISFGLEQGTSLGTAIDRIHAAEQEAGLSAAITTSFQGTAQAFQDSLQGLGLLLAMAVLVVYIVLGILYESFIHPLTILSGLPAAAVGAVLTLLFFDLSLSLYAFVGIVMLVGIVKKNAIMMIDVAVVQQREFGKSAVDAIYEACIVRFRPIMMTTAAALAGALPIAIGFGQGHESRQPLGLAVVGGLLLSQLLTLYITPVIYTYMDHLHRVGRRRHAPHPVPASAE</sequence>
<dbReference type="SUPFAM" id="SSF82693">
    <property type="entry name" value="Multidrug efflux transporter AcrB pore domain, PN1, PN2, PC1 and PC2 subdomains"/>
    <property type="match status" value="4"/>
</dbReference>
<dbReference type="GO" id="GO:0005886">
    <property type="term" value="C:plasma membrane"/>
    <property type="evidence" value="ECO:0007669"/>
    <property type="project" value="UniProtKB-SubCell"/>
</dbReference>
<dbReference type="FunFam" id="3.30.70.1430:FF:000001">
    <property type="entry name" value="Efflux pump membrane transporter"/>
    <property type="match status" value="1"/>
</dbReference>
<feature type="transmembrane region" description="Helical" evidence="8">
    <location>
        <begin position="890"/>
        <end position="910"/>
    </location>
</feature>
<evidence type="ECO:0000256" key="3">
    <source>
        <dbReference type="ARBA" id="ARBA00022475"/>
    </source>
</evidence>
<dbReference type="InterPro" id="IPR001036">
    <property type="entry name" value="Acrflvin-R"/>
</dbReference>
<dbReference type="KEGG" id="hadh:FRZ61_27490"/>
<keyword evidence="4" id="KW-0997">Cell inner membrane</keyword>
<evidence type="ECO:0000256" key="5">
    <source>
        <dbReference type="ARBA" id="ARBA00022692"/>
    </source>
</evidence>
<dbReference type="FunFam" id="1.20.1640.10:FF:000001">
    <property type="entry name" value="Efflux pump membrane transporter"/>
    <property type="match status" value="1"/>
</dbReference>
<evidence type="ECO:0000256" key="1">
    <source>
        <dbReference type="ARBA" id="ARBA00004429"/>
    </source>
</evidence>
<name>A0A5J6N055_9PROT</name>
<accession>A0A5J6N055</accession>
<reference evidence="9 10" key="1">
    <citation type="submission" date="2019-08" db="EMBL/GenBank/DDBJ databases">
        <title>Hyperibacter terrae gen. nov., sp. nov. and Hyperibacter viscosus sp. nov., two new members in the family Rhodospirillaceae isolated from the rhizosphere of Hypericum perforatum.</title>
        <authorList>
            <person name="Noviana Z."/>
        </authorList>
    </citation>
    <scope>NUCLEOTIDE SEQUENCE [LARGE SCALE GENOMIC DNA]</scope>
    <source>
        <strain evidence="9 10">R5959</strain>
    </source>
</reference>
<dbReference type="SUPFAM" id="SSF82866">
    <property type="entry name" value="Multidrug efflux transporter AcrB transmembrane domain"/>
    <property type="match status" value="2"/>
</dbReference>
<feature type="transmembrane region" description="Helical" evidence="8">
    <location>
        <begin position="535"/>
        <end position="552"/>
    </location>
</feature>
<evidence type="ECO:0000256" key="6">
    <source>
        <dbReference type="ARBA" id="ARBA00022989"/>
    </source>
</evidence>
<evidence type="ECO:0000256" key="8">
    <source>
        <dbReference type="SAM" id="Phobius"/>
    </source>
</evidence>
<evidence type="ECO:0000313" key="10">
    <source>
        <dbReference type="Proteomes" id="UP000325797"/>
    </source>
</evidence>
<proteinExistence type="predicted"/>
<evidence type="ECO:0000256" key="4">
    <source>
        <dbReference type="ARBA" id="ARBA00022519"/>
    </source>
</evidence>
<keyword evidence="7 8" id="KW-0472">Membrane</keyword>
<feature type="transmembrane region" description="Helical" evidence="8">
    <location>
        <begin position="389"/>
        <end position="413"/>
    </location>
</feature>
<dbReference type="Pfam" id="PF00873">
    <property type="entry name" value="ACR_tran"/>
    <property type="match status" value="1"/>
</dbReference>
<feature type="transmembrane region" description="Helical" evidence="8">
    <location>
        <begin position="465"/>
        <end position="488"/>
    </location>
</feature>
<feature type="transmembrane region" description="Helical" evidence="8">
    <location>
        <begin position="433"/>
        <end position="453"/>
    </location>
</feature>
<keyword evidence="10" id="KW-1185">Reference proteome</keyword>
<keyword evidence="5 8" id="KW-0812">Transmembrane</keyword>
<dbReference type="PRINTS" id="PR00702">
    <property type="entry name" value="ACRIFLAVINRP"/>
</dbReference>
<dbReference type="Gene3D" id="3.30.70.1440">
    <property type="entry name" value="Multidrug efflux transporter AcrB pore domain"/>
    <property type="match status" value="1"/>
</dbReference>
<dbReference type="PANTHER" id="PTHR32063">
    <property type="match status" value="1"/>
</dbReference>
<dbReference type="EMBL" id="CP042582">
    <property type="protein sequence ID" value="QEX22817.1"/>
    <property type="molecule type" value="Genomic_DNA"/>
</dbReference>
<dbReference type="AlphaFoldDB" id="A0A5J6N055"/>
<feature type="transmembrane region" description="Helical" evidence="8">
    <location>
        <begin position="963"/>
        <end position="982"/>
    </location>
</feature>
<keyword evidence="3" id="KW-1003">Cell membrane</keyword>
<gene>
    <name evidence="9" type="ORF">FRZ61_27490</name>
</gene>
<dbReference type="InterPro" id="IPR027463">
    <property type="entry name" value="AcrB_DN_DC_subdom"/>
</dbReference>
<dbReference type="Gene3D" id="3.30.70.1320">
    <property type="entry name" value="Multidrug efflux transporter AcrB pore domain like"/>
    <property type="match status" value="1"/>
</dbReference>